<reference evidence="2 3" key="1">
    <citation type="submission" date="2018-10" db="EMBL/GenBank/DDBJ databases">
        <title>Sequencing the genomes of 1000 actinobacteria strains.</title>
        <authorList>
            <person name="Klenk H.-P."/>
        </authorList>
    </citation>
    <scope>NUCLEOTIDE SEQUENCE [LARGE SCALE GENOMIC DNA]</scope>
    <source>
        <strain evidence="2 3">DSM 43800</strain>
    </source>
</reference>
<dbReference type="AlphaFoldDB" id="A0A495W154"/>
<name>A0A495W154_9PSEU</name>
<dbReference type="RefSeq" id="WP_211347319.1">
    <property type="nucleotide sequence ID" value="NZ_RBXO01000001.1"/>
</dbReference>
<comment type="caution">
    <text evidence="2">The sequence shown here is derived from an EMBL/GenBank/DDBJ whole genome shotgun (WGS) entry which is preliminary data.</text>
</comment>
<feature type="region of interest" description="Disordered" evidence="1">
    <location>
        <begin position="250"/>
        <end position="344"/>
    </location>
</feature>
<evidence type="ECO:0000313" key="2">
    <source>
        <dbReference type="EMBL" id="RKT55421.1"/>
    </source>
</evidence>
<dbReference type="EMBL" id="RBXO01000001">
    <property type="protein sequence ID" value="RKT55421.1"/>
    <property type="molecule type" value="Genomic_DNA"/>
</dbReference>
<evidence type="ECO:0000256" key="1">
    <source>
        <dbReference type="SAM" id="MobiDB-lite"/>
    </source>
</evidence>
<proteinExistence type="predicted"/>
<feature type="compositionally biased region" description="Low complexity" evidence="1">
    <location>
        <begin position="302"/>
        <end position="312"/>
    </location>
</feature>
<sequence length="344" mass="35705">MTEQQEVLADFGSAGVLAGLRWAYLSATTRALEDFSEADGHDAAWLGNTRFTLFRNRLDRVFHCERYAAPEEHSGLDELYARLSGRDIETMPRVAPGVVRRSNLNNSPGWAVGDRRFLLAAGEFGKLDELAWARRSTTKQRVALQREPQPAQPSLFEHLAEEEVGGLFALGARSLDLDTFVVAHSLDPVSRQAELVIGRARLNAGGGPAWAWRADVLRMPVAGASRRTPGAVPVAPDTAPDAPVRLRGRAERAVGGASAAGGAVGGAPGAGASGGGRSRAVRSGAGQFGAGQSAVEQAGVEQAGAGQSRAGRAGAGQAGAVRSGAGRSGGGQRDGRAGRASGER</sequence>
<feature type="compositionally biased region" description="Low complexity" evidence="1">
    <location>
        <begin position="281"/>
        <end position="294"/>
    </location>
</feature>
<feature type="compositionally biased region" description="Gly residues" evidence="1">
    <location>
        <begin position="258"/>
        <end position="277"/>
    </location>
</feature>
<evidence type="ECO:0000313" key="3">
    <source>
        <dbReference type="Proteomes" id="UP000282084"/>
    </source>
</evidence>
<keyword evidence="3" id="KW-1185">Reference proteome</keyword>
<gene>
    <name evidence="2" type="ORF">C8E97_4089</name>
</gene>
<feature type="compositionally biased region" description="Basic and acidic residues" evidence="1">
    <location>
        <begin position="333"/>
        <end position="344"/>
    </location>
</feature>
<accession>A0A495W154</accession>
<dbReference type="Proteomes" id="UP000282084">
    <property type="component" value="Unassembled WGS sequence"/>
</dbReference>
<organism evidence="2 3">
    <name type="scientific">Saccharothrix australiensis</name>
    <dbReference type="NCBI Taxonomy" id="2072"/>
    <lineage>
        <taxon>Bacteria</taxon>
        <taxon>Bacillati</taxon>
        <taxon>Actinomycetota</taxon>
        <taxon>Actinomycetes</taxon>
        <taxon>Pseudonocardiales</taxon>
        <taxon>Pseudonocardiaceae</taxon>
        <taxon>Saccharothrix</taxon>
    </lineage>
</organism>
<protein>
    <submittedName>
        <fullName evidence="2">Uncharacterized protein</fullName>
    </submittedName>
</protein>